<gene>
    <name evidence="3" type="ORF">CLV63_115110</name>
</gene>
<keyword evidence="3" id="KW-0670">Pyruvate</keyword>
<name>A0A2P8DDZ9_9ACTN</name>
<feature type="domain" description="Pyruvate phosphate dikinase AMP/ATP-binding" evidence="2">
    <location>
        <begin position="34"/>
        <end position="346"/>
    </location>
</feature>
<proteinExistence type="predicted"/>
<dbReference type="Gene3D" id="3.30.1490.20">
    <property type="entry name" value="ATP-grasp fold, A domain"/>
    <property type="match status" value="1"/>
</dbReference>
<dbReference type="Gene3D" id="3.50.30.10">
    <property type="entry name" value="Phosphohistidine domain"/>
    <property type="match status" value="1"/>
</dbReference>
<sequence>MIGPDTGTSTRPQPAAADRLTAPLRDVGAHDLATAGGKGANLGELVRRGFPVPAGFVVTTAAYTALVERAGLAAPIAAALAGAGTAGGAGADGGADPGGAAIRAAFAAAEIPADLRAAVLSGYRDLGGGPVAVRSSATAEDLPGAAFAGQQDTFLNVEGDGPVLDAVARCWASLWTDRAIAYRRARGIPSDDVRIAVVVQRMVPAAAAGVLFTANPVTGARGDVVVDAGVGLGEAVVSGLVTPDHYVLGRDGRVRDYRPGGGEVVVRGAAGGGTEEVAGDGTARRLPDPVLRELVRLAVAAAEHFGRPQDIEWAYAPDAAPDTAAPGTAAAARGAVHLLQARPMTALPPPPLRLNPIQRRVAPFLVEMLPTRPYPLDRTSWMEHGPLEMVRRMMASVGVRFPRLDRIFPEEDGVVAGFVPPAPRPTVKLLAAPALLGYRAWRFSPARWTADPRFAAFQRVAEERTARDLHETPWSELRRYPRADLELMDAISALRIDYFPRGALSLLRLRLLLVRLRRRDLMADLMAGAPTRTRDANSALAELARSVRDDPALLAAFTGAEAADVLASVRTDARFRGFADRLTDFLAEYGHRETASPLLISAPTWVEAPEVVIGLVKVLAEERVAEAADGRNGAAEERLLDHPSLRSAARRSRALRTVRAAQSFVAIREDTHFHGTRLLPAIRRSLLEMGRRLHGAGVLDTPQDVFHLRLAELEAIGDAGRLPAADAERLRRTVLARSAKRAELAGVRLIDLTAVFPASGDSADTLANGTPASGGTATGRVRVIARAADFGTLRSGEVLVCPYNNPAWTPLFQRAAAVVVDTGGLASHAAIVAREYGIPAVMGTREGTAALADGLLVTVDGDRGTVTAADTGTGATGAP</sequence>
<feature type="domain" description="PEP-utilising enzyme mobile" evidence="1">
    <location>
        <begin position="794"/>
        <end position="864"/>
    </location>
</feature>
<dbReference type="SUPFAM" id="SSF52009">
    <property type="entry name" value="Phosphohistidine domain"/>
    <property type="match status" value="1"/>
</dbReference>
<dbReference type="Pfam" id="PF01326">
    <property type="entry name" value="PPDK_N"/>
    <property type="match status" value="1"/>
</dbReference>
<dbReference type="InterPro" id="IPR036637">
    <property type="entry name" value="Phosphohistidine_dom_sf"/>
</dbReference>
<dbReference type="InterPro" id="IPR051549">
    <property type="entry name" value="PEP_Utilizing_Enz"/>
</dbReference>
<dbReference type="InterPro" id="IPR008279">
    <property type="entry name" value="PEP-util_enz_mobile_dom"/>
</dbReference>
<accession>A0A2P8DDZ9</accession>
<comment type="caution">
    <text evidence="3">The sequence shown here is derived from an EMBL/GenBank/DDBJ whole genome shotgun (WGS) entry which is preliminary data.</text>
</comment>
<protein>
    <submittedName>
        <fullName evidence="3">Pyruvate,water dikinase</fullName>
    </submittedName>
</protein>
<evidence type="ECO:0000313" key="4">
    <source>
        <dbReference type="Proteomes" id="UP000240542"/>
    </source>
</evidence>
<evidence type="ECO:0000313" key="3">
    <source>
        <dbReference type="EMBL" id="PSK95450.1"/>
    </source>
</evidence>
<dbReference type="EMBL" id="PYGA01000015">
    <property type="protein sequence ID" value="PSK95450.1"/>
    <property type="molecule type" value="Genomic_DNA"/>
</dbReference>
<dbReference type="PANTHER" id="PTHR43615:SF1">
    <property type="entry name" value="PPDK_N DOMAIN-CONTAINING PROTEIN"/>
    <property type="match status" value="1"/>
</dbReference>
<evidence type="ECO:0000259" key="1">
    <source>
        <dbReference type="Pfam" id="PF00391"/>
    </source>
</evidence>
<dbReference type="GO" id="GO:0005524">
    <property type="term" value="F:ATP binding"/>
    <property type="evidence" value="ECO:0007669"/>
    <property type="project" value="InterPro"/>
</dbReference>
<reference evidence="3 4" key="1">
    <citation type="submission" date="2018-03" db="EMBL/GenBank/DDBJ databases">
        <title>Genomic Encyclopedia of Archaeal and Bacterial Type Strains, Phase II (KMG-II): from individual species to whole genera.</title>
        <authorList>
            <person name="Goeker M."/>
        </authorList>
    </citation>
    <scope>NUCLEOTIDE SEQUENCE [LARGE SCALE GENOMIC DNA]</scope>
    <source>
        <strain evidence="3 4">DSM 45312</strain>
    </source>
</reference>
<dbReference type="Gene3D" id="3.30.470.20">
    <property type="entry name" value="ATP-grasp fold, B domain"/>
    <property type="match status" value="1"/>
</dbReference>
<dbReference type="RefSeq" id="WP_106584780.1">
    <property type="nucleotide sequence ID" value="NZ_PYGA01000015.1"/>
</dbReference>
<dbReference type="AlphaFoldDB" id="A0A2P8DDZ9"/>
<dbReference type="GO" id="GO:0016301">
    <property type="term" value="F:kinase activity"/>
    <property type="evidence" value="ECO:0007669"/>
    <property type="project" value="UniProtKB-KW"/>
</dbReference>
<keyword evidence="3" id="KW-0418">Kinase</keyword>
<dbReference type="SUPFAM" id="SSF56059">
    <property type="entry name" value="Glutathione synthetase ATP-binding domain-like"/>
    <property type="match status" value="1"/>
</dbReference>
<keyword evidence="3" id="KW-0808">Transferase</keyword>
<organism evidence="3 4">
    <name type="scientific">Murinocardiopsis flavida</name>
    <dbReference type="NCBI Taxonomy" id="645275"/>
    <lineage>
        <taxon>Bacteria</taxon>
        <taxon>Bacillati</taxon>
        <taxon>Actinomycetota</taxon>
        <taxon>Actinomycetes</taxon>
        <taxon>Streptosporangiales</taxon>
        <taxon>Nocardiopsidaceae</taxon>
        <taxon>Murinocardiopsis</taxon>
    </lineage>
</organism>
<dbReference type="Proteomes" id="UP000240542">
    <property type="component" value="Unassembled WGS sequence"/>
</dbReference>
<dbReference type="OrthoDB" id="9765468at2"/>
<dbReference type="Pfam" id="PF00391">
    <property type="entry name" value="PEP-utilizers"/>
    <property type="match status" value="1"/>
</dbReference>
<evidence type="ECO:0000259" key="2">
    <source>
        <dbReference type="Pfam" id="PF01326"/>
    </source>
</evidence>
<dbReference type="InterPro" id="IPR002192">
    <property type="entry name" value="PPDK_AMP/ATP-bd"/>
</dbReference>
<keyword evidence="4" id="KW-1185">Reference proteome</keyword>
<dbReference type="PANTHER" id="PTHR43615">
    <property type="entry name" value="PHOSPHOENOLPYRUVATE SYNTHASE-RELATED"/>
    <property type="match status" value="1"/>
</dbReference>
<dbReference type="InterPro" id="IPR013815">
    <property type="entry name" value="ATP_grasp_subdomain_1"/>
</dbReference>